<dbReference type="AlphaFoldDB" id="A0A7J7CZT8"/>
<proteinExistence type="predicted"/>
<comment type="caution">
    <text evidence="2">The sequence shown here is derived from an EMBL/GenBank/DDBJ whole genome shotgun (WGS) entry which is preliminary data.</text>
</comment>
<name>A0A7J7CZT8_TRIWF</name>
<dbReference type="Proteomes" id="UP000593562">
    <property type="component" value="Unassembled WGS sequence"/>
</dbReference>
<evidence type="ECO:0000313" key="2">
    <source>
        <dbReference type="EMBL" id="KAF5739336.1"/>
    </source>
</evidence>
<gene>
    <name evidence="2" type="ORF">HS088_TW12G00541</name>
</gene>
<dbReference type="InParanoid" id="A0A7J7CZT8"/>
<reference evidence="2 3" key="1">
    <citation type="journal article" date="2020" name="Nat. Commun.">
        <title>Genome of Tripterygium wilfordii and identification of cytochrome P450 involved in triptolide biosynthesis.</title>
        <authorList>
            <person name="Tu L."/>
            <person name="Su P."/>
            <person name="Zhang Z."/>
            <person name="Gao L."/>
            <person name="Wang J."/>
            <person name="Hu T."/>
            <person name="Zhou J."/>
            <person name="Zhang Y."/>
            <person name="Zhao Y."/>
            <person name="Liu Y."/>
            <person name="Song Y."/>
            <person name="Tong Y."/>
            <person name="Lu Y."/>
            <person name="Yang J."/>
            <person name="Xu C."/>
            <person name="Jia M."/>
            <person name="Peters R.J."/>
            <person name="Huang L."/>
            <person name="Gao W."/>
        </authorList>
    </citation>
    <scope>NUCLEOTIDE SEQUENCE [LARGE SCALE GENOMIC DNA]</scope>
    <source>
        <strain evidence="3">cv. XIE 37</strain>
        <tissue evidence="2">Leaf</tissue>
    </source>
</reference>
<feature type="region of interest" description="Disordered" evidence="1">
    <location>
        <begin position="103"/>
        <end position="152"/>
    </location>
</feature>
<evidence type="ECO:0000256" key="1">
    <source>
        <dbReference type="SAM" id="MobiDB-lite"/>
    </source>
</evidence>
<accession>A0A7J7CZT8</accession>
<dbReference type="OrthoDB" id="1721092at2759"/>
<evidence type="ECO:0000313" key="3">
    <source>
        <dbReference type="Proteomes" id="UP000593562"/>
    </source>
</evidence>
<dbReference type="EMBL" id="JAAARO010000012">
    <property type="protein sequence ID" value="KAF5739336.1"/>
    <property type="molecule type" value="Genomic_DNA"/>
</dbReference>
<keyword evidence="3" id="KW-1185">Reference proteome</keyword>
<sequence length="217" mass="24550">MEQSTSDFEDFDFDKDEREVVVILLELPQLIAKSEKSLAWGFKRRRTAVPERSSHFRSPSLHSPRPPRPSVVVVDENSRSLVVEAEEPTVMAVQAMSPVTPLSLSLSESDENPECSKRSSSHKVFGPETEESRLNLASGFPRDTSKSPTVDPTPVIRHHQLFLIPDLNVSPPPPEYYFQALPFLPYLAKINRAVAAQRARQRRIGICRANKLRPRVR</sequence>
<protein>
    <submittedName>
        <fullName evidence="2">Uncharacterized protein</fullName>
    </submittedName>
</protein>
<dbReference type="PANTHER" id="PTHR37614:SF2">
    <property type="entry name" value="OS02G0121400 PROTEIN"/>
    <property type="match status" value="1"/>
</dbReference>
<feature type="region of interest" description="Disordered" evidence="1">
    <location>
        <begin position="46"/>
        <end position="71"/>
    </location>
</feature>
<organism evidence="2 3">
    <name type="scientific">Tripterygium wilfordii</name>
    <name type="common">Thunder God vine</name>
    <dbReference type="NCBI Taxonomy" id="458696"/>
    <lineage>
        <taxon>Eukaryota</taxon>
        <taxon>Viridiplantae</taxon>
        <taxon>Streptophyta</taxon>
        <taxon>Embryophyta</taxon>
        <taxon>Tracheophyta</taxon>
        <taxon>Spermatophyta</taxon>
        <taxon>Magnoliopsida</taxon>
        <taxon>eudicotyledons</taxon>
        <taxon>Gunneridae</taxon>
        <taxon>Pentapetalae</taxon>
        <taxon>rosids</taxon>
        <taxon>fabids</taxon>
        <taxon>Celastrales</taxon>
        <taxon>Celastraceae</taxon>
        <taxon>Tripterygium</taxon>
    </lineage>
</organism>
<dbReference type="PANTHER" id="PTHR37614">
    <property type="entry name" value="OS02G0121400 PROTEIN"/>
    <property type="match status" value="1"/>
</dbReference>